<dbReference type="FunFam" id="3.40.720.10:FF:000063">
    <property type="entry name" value="Alkaline phosphatase"/>
    <property type="match status" value="1"/>
</dbReference>
<dbReference type="Gene3D" id="3.40.720.10">
    <property type="entry name" value="Alkaline Phosphatase, subunit A"/>
    <property type="match status" value="1"/>
</dbReference>
<feature type="binding site" evidence="13">
    <location>
        <position position="190"/>
    </location>
    <ligand>
        <name>Mg(2+)</name>
        <dbReference type="ChEBI" id="CHEBI:18420"/>
    </ligand>
</feature>
<accession>A0A1D8NNS0</accession>
<dbReference type="InterPro" id="IPR017850">
    <property type="entry name" value="Alkaline_phosphatase_core_sf"/>
</dbReference>
<comment type="cofactor">
    <cofactor evidence="13">
        <name>Zn(2+)</name>
        <dbReference type="ChEBI" id="CHEBI:29105"/>
    </cofactor>
    <text evidence="13">Binds 2 Zn(2+) ions.</text>
</comment>
<evidence type="ECO:0000256" key="2">
    <source>
        <dbReference type="ARBA" id="ARBA00005984"/>
    </source>
</evidence>
<proteinExistence type="inferred from homology"/>
<evidence type="ECO:0000256" key="11">
    <source>
        <dbReference type="ARBA" id="ARBA00023136"/>
    </source>
</evidence>
<dbReference type="SMART" id="SM00098">
    <property type="entry name" value="alkPPc"/>
    <property type="match status" value="1"/>
</dbReference>
<evidence type="ECO:0000256" key="7">
    <source>
        <dbReference type="ARBA" id="ARBA00022801"/>
    </source>
</evidence>
<evidence type="ECO:0000256" key="3">
    <source>
        <dbReference type="ARBA" id="ARBA00012647"/>
    </source>
</evidence>
<dbReference type="VEuPathDB" id="FungiDB:YALI0_F16709g"/>
<reference evidence="17 19" key="1">
    <citation type="journal article" date="2016" name="PLoS ONE">
        <title>Sequence Assembly of Yarrowia lipolytica Strain W29/CLIB89 Shows Transposable Element Diversity.</title>
        <authorList>
            <person name="Magnan C."/>
            <person name="Yu J."/>
            <person name="Chang I."/>
            <person name="Jahn E."/>
            <person name="Kanomata Y."/>
            <person name="Wu J."/>
            <person name="Zeller M."/>
            <person name="Oakes M."/>
            <person name="Baldi P."/>
            <person name="Sandmeyer S."/>
        </authorList>
    </citation>
    <scope>NUCLEOTIDE SEQUENCE [LARGE SCALE GENOMIC DNA]</scope>
    <source>
        <strain evidence="17">CLIB89</strain>
        <strain evidence="19">CLIB89(W29)</strain>
    </source>
</reference>
<dbReference type="FunFam" id="1.10.60.40:FF:000002">
    <property type="entry name" value="Alkaline phosphatase"/>
    <property type="match status" value="1"/>
</dbReference>
<keyword evidence="10 16" id="KW-1133">Transmembrane helix</keyword>
<evidence type="ECO:0000256" key="6">
    <source>
        <dbReference type="ARBA" id="ARBA00022723"/>
    </source>
</evidence>
<dbReference type="AlphaFoldDB" id="A0A1D8NNS0"/>
<dbReference type="PANTHER" id="PTHR11596">
    <property type="entry name" value="ALKALINE PHOSPHATASE"/>
    <property type="match status" value="1"/>
</dbReference>
<evidence type="ECO:0000256" key="5">
    <source>
        <dbReference type="ARBA" id="ARBA00022692"/>
    </source>
</evidence>
<comment type="cofactor">
    <cofactor evidence="13">
        <name>Mg(2+)</name>
        <dbReference type="ChEBI" id="CHEBI:18420"/>
    </cofactor>
    <text evidence="13">Binds 1 Mg(2+) ion.</text>
</comment>
<evidence type="ECO:0000313" key="18">
    <source>
        <dbReference type="EMBL" id="RDW25416.1"/>
    </source>
</evidence>
<dbReference type="EMBL" id="CP017558">
    <property type="protein sequence ID" value="AOW07281.1"/>
    <property type="molecule type" value="Genomic_DNA"/>
</dbReference>
<feature type="binding site" evidence="13">
    <location>
        <position position="373"/>
    </location>
    <ligand>
        <name>Zn(2+)</name>
        <dbReference type="ChEBI" id="CHEBI:29105"/>
        <label>2</label>
    </ligand>
</feature>
<gene>
    <name evidence="18" type="ORF">B0I71DRAFT_132652</name>
    <name evidence="17" type="ORF">YALI1_F22321g</name>
</gene>
<evidence type="ECO:0000256" key="15">
    <source>
        <dbReference type="RuleBase" id="RU003947"/>
    </source>
</evidence>
<feature type="binding site" evidence="13">
    <location>
        <position position="324"/>
    </location>
    <ligand>
        <name>Mg(2+)</name>
        <dbReference type="ChEBI" id="CHEBI:18420"/>
    </ligand>
</feature>
<evidence type="ECO:0000313" key="17">
    <source>
        <dbReference type="EMBL" id="AOW07281.1"/>
    </source>
</evidence>
<dbReference type="InterPro" id="IPR018299">
    <property type="entry name" value="Alkaline_phosphatase_AS"/>
</dbReference>
<evidence type="ECO:0000313" key="19">
    <source>
        <dbReference type="Proteomes" id="UP000182444"/>
    </source>
</evidence>
<evidence type="ECO:0000256" key="10">
    <source>
        <dbReference type="ARBA" id="ARBA00022989"/>
    </source>
</evidence>
<feature type="binding site" evidence="13">
    <location>
        <position position="329"/>
    </location>
    <ligand>
        <name>Zn(2+)</name>
        <dbReference type="ChEBI" id="CHEBI:29105"/>
        <label>2</label>
    </ligand>
</feature>
<comment type="catalytic activity">
    <reaction evidence="15">
        <text>a phosphate monoester + H2O = an alcohol + phosphate</text>
        <dbReference type="Rhea" id="RHEA:15017"/>
        <dbReference type="ChEBI" id="CHEBI:15377"/>
        <dbReference type="ChEBI" id="CHEBI:30879"/>
        <dbReference type="ChEBI" id="CHEBI:43474"/>
        <dbReference type="ChEBI" id="CHEBI:67140"/>
        <dbReference type="EC" id="3.1.3.1"/>
    </reaction>
</comment>
<keyword evidence="5 16" id="KW-0812">Transmembrane</keyword>
<evidence type="ECO:0000256" key="1">
    <source>
        <dbReference type="ARBA" id="ARBA00004167"/>
    </source>
</evidence>
<dbReference type="PROSITE" id="PS00123">
    <property type="entry name" value="ALKALINE_PHOSPHATASE"/>
    <property type="match status" value="1"/>
</dbReference>
<comment type="similarity">
    <text evidence="2 14">Belongs to the alkaline phosphatase family.</text>
</comment>
<feature type="binding site" evidence="13">
    <location>
        <position position="188"/>
    </location>
    <ligand>
        <name>Mg(2+)</name>
        <dbReference type="ChEBI" id="CHEBI:18420"/>
    </ligand>
</feature>
<dbReference type="GO" id="GO:0046872">
    <property type="term" value="F:metal ion binding"/>
    <property type="evidence" value="ECO:0007669"/>
    <property type="project" value="UniProtKB-KW"/>
</dbReference>
<evidence type="ECO:0000256" key="14">
    <source>
        <dbReference type="RuleBase" id="RU003946"/>
    </source>
</evidence>
<evidence type="ECO:0000256" key="16">
    <source>
        <dbReference type="SAM" id="Phobius"/>
    </source>
</evidence>
<keyword evidence="7 15" id="KW-0378">Hydrolase</keyword>
<reference evidence="18 20" key="2">
    <citation type="submission" date="2018-07" db="EMBL/GenBank/DDBJ databases">
        <title>Draft Genome Assemblies for Five Robust Yarrowia lipolytica Strains Exhibiting High Lipid Production and Pentose Sugar Utilization and Sugar Alcohol Secretion from Undetoxified Lignocellulosic Biomass Hydrolysates.</title>
        <authorList>
            <consortium name="DOE Joint Genome Institute"/>
            <person name="Walker C."/>
            <person name="Ryu S."/>
            <person name="Na H."/>
            <person name="Zane M."/>
            <person name="LaButti K."/>
            <person name="Lipzen A."/>
            <person name="Haridas S."/>
            <person name="Barry K."/>
            <person name="Grigoriev I.V."/>
            <person name="Quarterman J."/>
            <person name="Slininger P."/>
            <person name="Dien B."/>
            <person name="Trinh C.T."/>
        </authorList>
    </citation>
    <scope>NUCLEOTIDE SEQUENCE [LARGE SCALE GENOMIC DNA]</scope>
    <source>
        <strain evidence="18 20">YB392</strain>
    </source>
</reference>
<dbReference type="KEGG" id="yli:2907988"/>
<evidence type="ECO:0000256" key="13">
    <source>
        <dbReference type="PIRSR" id="PIRSR601952-2"/>
    </source>
</evidence>
<dbReference type="InterPro" id="IPR001952">
    <property type="entry name" value="Alkaline_phosphatase"/>
</dbReference>
<dbReference type="EC" id="3.1.3.1" evidence="3 15"/>
<dbReference type="PANTHER" id="PTHR11596:SF5">
    <property type="entry name" value="ALKALINE PHOSPHATASE"/>
    <property type="match status" value="1"/>
</dbReference>
<evidence type="ECO:0000256" key="8">
    <source>
        <dbReference type="ARBA" id="ARBA00022833"/>
    </source>
</evidence>
<feature type="binding site" evidence="13">
    <location>
        <position position="333"/>
    </location>
    <ligand>
        <name>Zn(2+)</name>
        <dbReference type="ChEBI" id="CHEBI:29105"/>
        <label>2</label>
    </ligand>
</feature>
<dbReference type="CDD" id="cd16012">
    <property type="entry name" value="ALP"/>
    <property type="match status" value="1"/>
</dbReference>
<dbReference type="GO" id="GO:0019637">
    <property type="term" value="P:organophosphate metabolic process"/>
    <property type="evidence" value="ECO:0007669"/>
    <property type="project" value="UniProtKB-ARBA"/>
</dbReference>
<name>A0A1D8NNS0_YARLL</name>
<evidence type="ECO:0000256" key="4">
    <source>
        <dbReference type="ARBA" id="ARBA00022553"/>
    </source>
</evidence>
<dbReference type="Pfam" id="PF00245">
    <property type="entry name" value="Alk_phosphatase"/>
    <property type="match status" value="1"/>
</dbReference>
<dbReference type="eggNOG" id="KOG4126">
    <property type="taxonomic scope" value="Eukaryota"/>
</dbReference>
<feature type="binding site" evidence="13">
    <location>
        <position position="372"/>
    </location>
    <ligand>
        <name>Zn(2+)</name>
        <dbReference type="ChEBI" id="CHEBI:29105"/>
        <label>2</label>
    </ligand>
</feature>
<dbReference type="GO" id="GO:0004035">
    <property type="term" value="F:alkaline phosphatase activity"/>
    <property type="evidence" value="ECO:0007669"/>
    <property type="project" value="UniProtKB-EC"/>
</dbReference>
<feature type="binding site" evidence="13">
    <location>
        <position position="89"/>
    </location>
    <ligand>
        <name>Zn(2+)</name>
        <dbReference type="ChEBI" id="CHEBI:29105"/>
        <label>2</label>
    </ligand>
</feature>
<feature type="binding site" evidence="13">
    <location>
        <position position="483"/>
    </location>
    <ligand>
        <name>Zn(2+)</name>
        <dbReference type="ChEBI" id="CHEBI:29105"/>
        <label>2</label>
    </ligand>
</feature>
<sequence length="558" mass="61755">MDQKTDSREYLDGFKAGQKVAYERLYWRRILVLFGGLAMVLGFFGYKGYAVNDVLDLDLSMSRADSVNDNPLVSPLSKPKKNVIFMVTDGMGPASVSLARTYRQYVQGLAYNNTLTIDKHFIGSSRTRSSDSPVTDSAAGATAFSCGAKSYNGAISVTPDYKACGSVLEAAKRQGLKTGLVVTTRITDATPACFGAHVAHRSQEDEIADQLLGYATPLGRSVDLLMGGGRIHFTTKGRQDGRDLIAEAQIDGFQYIANRKEFDELDTSNATLPLLALFTDYDMPYEIDRVPEQFPSLKETAISALEILHQETKDSDEGFFIMIEGSRIDHAGHQNDPAAQVREVMAFDEMFAAVVDFADSLDTETIIVSTSDHETGGLATARQVQAEYPEYVWYPEALAAAQHSGEYIARKLQAFARPDHPSEASGSKLEKFVKREILENDLGVKDYTKQEVKALIRNRADPIDTIVDIVSRRSQTGWSTHGHSAVDVNIYAHSNKQSGLDKLDALRGNHENIEIGQFLAKYLEVDVARVTEILEDLPVRVQHVEEIDDCDQYHHGLY</sequence>
<keyword evidence="8 13" id="KW-0862">Zinc</keyword>
<feature type="active site" description="Phosphoserine intermediate" evidence="12">
    <location>
        <position position="137"/>
    </location>
</feature>
<dbReference type="PRINTS" id="PR00113">
    <property type="entry name" value="ALKPHPHTASE"/>
</dbReference>
<organism evidence="17 19">
    <name type="scientific">Yarrowia lipolytica</name>
    <name type="common">Candida lipolytica</name>
    <dbReference type="NCBI Taxonomy" id="4952"/>
    <lineage>
        <taxon>Eukaryota</taxon>
        <taxon>Fungi</taxon>
        <taxon>Dikarya</taxon>
        <taxon>Ascomycota</taxon>
        <taxon>Saccharomycotina</taxon>
        <taxon>Dipodascomycetes</taxon>
        <taxon>Dipodascales</taxon>
        <taxon>Dipodascales incertae sedis</taxon>
        <taxon>Yarrowia</taxon>
    </lineage>
</organism>
<dbReference type="EMBL" id="KZ859003">
    <property type="protein sequence ID" value="RDW25416.1"/>
    <property type="molecule type" value="Genomic_DNA"/>
</dbReference>
<dbReference type="Proteomes" id="UP000182444">
    <property type="component" value="Chromosome 1F"/>
</dbReference>
<dbReference type="Proteomes" id="UP000256601">
    <property type="component" value="Unassembled WGS sequence"/>
</dbReference>
<evidence type="ECO:0000256" key="9">
    <source>
        <dbReference type="ARBA" id="ARBA00022842"/>
    </source>
</evidence>
<evidence type="ECO:0000256" key="12">
    <source>
        <dbReference type="PIRSR" id="PIRSR601952-1"/>
    </source>
</evidence>
<feature type="transmembrane region" description="Helical" evidence="16">
    <location>
        <begin position="25"/>
        <end position="46"/>
    </location>
</feature>
<feature type="binding site" evidence="13">
    <location>
        <position position="89"/>
    </location>
    <ligand>
        <name>Mg(2+)</name>
        <dbReference type="ChEBI" id="CHEBI:18420"/>
    </ligand>
</feature>
<dbReference type="GO" id="GO:0000329">
    <property type="term" value="C:fungal-type vacuole membrane"/>
    <property type="evidence" value="ECO:0007669"/>
    <property type="project" value="TreeGrafter"/>
</dbReference>
<dbReference type="VEuPathDB" id="FungiDB:YALI1_F22321g"/>
<keyword evidence="9 13" id="KW-0460">Magnesium</keyword>
<protein>
    <recommendedName>
        <fullName evidence="3 15">Alkaline phosphatase</fullName>
        <ecNumber evidence="3 15">3.1.3.1</ecNumber>
    </recommendedName>
</protein>
<dbReference type="SUPFAM" id="SSF53649">
    <property type="entry name" value="Alkaline phosphatase-like"/>
    <property type="match status" value="1"/>
</dbReference>
<keyword evidence="4" id="KW-0597">Phosphoprotein</keyword>
<keyword evidence="6 13" id="KW-0479">Metal-binding</keyword>
<dbReference type="Gene3D" id="1.10.60.40">
    <property type="match status" value="1"/>
</dbReference>
<comment type="subcellular location">
    <subcellularLocation>
        <location evidence="1">Membrane</location>
        <topology evidence="1">Single-pass membrane protein</topology>
    </subcellularLocation>
</comment>
<keyword evidence="11 16" id="KW-0472">Membrane</keyword>
<evidence type="ECO:0000313" key="20">
    <source>
        <dbReference type="Proteomes" id="UP000256601"/>
    </source>
</evidence>